<evidence type="ECO:0000313" key="3">
    <source>
        <dbReference type="EMBL" id="EDW14551.1"/>
    </source>
</evidence>
<dbReference type="InParanoid" id="B4K9S6"/>
<feature type="chain" id="PRO_5002813599" description="Protein TsetseEP domain-containing protein" evidence="2">
    <location>
        <begin position="21"/>
        <end position="182"/>
    </location>
</feature>
<keyword evidence="1" id="KW-0175">Coiled coil</keyword>
<name>B4K9S6_DROMO</name>
<dbReference type="EMBL" id="CH933806">
    <property type="protein sequence ID" value="EDW14551.1"/>
    <property type="molecule type" value="Genomic_DNA"/>
</dbReference>
<accession>B4K9S6</accession>
<feature type="coiled-coil region" evidence="1">
    <location>
        <begin position="51"/>
        <end position="89"/>
    </location>
</feature>
<reference evidence="3 4" key="1">
    <citation type="journal article" date="2007" name="Nature">
        <title>Evolution of genes and genomes on the Drosophila phylogeny.</title>
        <authorList>
            <consortium name="Drosophila 12 Genomes Consortium"/>
            <person name="Clark A.G."/>
            <person name="Eisen M.B."/>
            <person name="Smith D.R."/>
            <person name="Bergman C.M."/>
            <person name="Oliver B."/>
            <person name="Markow T.A."/>
            <person name="Kaufman T.C."/>
            <person name="Kellis M."/>
            <person name="Gelbart W."/>
            <person name="Iyer V.N."/>
            <person name="Pollard D.A."/>
            <person name="Sackton T.B."/>
            <person name="Larracuente A.M."/>
            <person name="Singh N.D."/>
            <person name="Abad J.P."/>
            <person name="Abt D.N."/>
            <person name="Adryan B."/>
            <person name="Aguade M."/>
            <person name="Akashi H."/>
            <person name="Anderson W.W."/>
            <person name="Aquadro C.F."/>
            <person name="Ardell D.H."/>
            <person name="Arguello R."/>
            <person name="Artieri C.G."/>
            <person name="Barbash D.A."/>
            <person name="Barker D."/>
            <person name="Barsanti P."/>
            <person name="Batterham P."/>
            <person name="Batzoglou S."/>
            <person name="Begun D."/>
            <person name="Bhutkar A."/>
            <person name="Blanco E."/>
            <person name="Bosak S.A."/>
            <person name="Bradley R.K."/>
            <person name="Brand A.D."/>
            <person name="Brent M.R."/>
            <person name="Brooks A.N."/>
            <person name="Brown R.H."/>
            <person name="Butlin R.K."/>
            <person name="Caggese C."/>
            <person name="Calvi B.R."/>
            <person name="Bernardo de Carvalho A."/>
            <person name="Caspi A."/>
            <person name="Castrezana S."/>
            <person name="Celniker S.E."/>
            <person name="Chang J.L."/>
            <person name="Chapple C."/>
            <person name="Chatterji S."/>
            <person name="Chinwalla A."/>
            <person name="Civetta A."/>
            <person name="Clifton S.W."/>
            <person name="Comeron J.M."/>
            <person name="Costello J.C."/>
            <person name="Coyne J.A."/>
            <person name="Daub J."/>
            <person name="David R.G."/>
            <person name="Delcher A.L."/>
            <person name="Delehaunty K."/>
            <person name="Do C.B."/>
            <person name="Ebling H."/>
            <person name="Edwards K."/>
            <person name="Eickbush T."/>
            <person name="Evans J.D."/>
            <person name="Filipski A."/>
            <person name="Findeiss S."/>
            <person name="Freyhult E."/>
            <person name="Fulton L."/>
            <person name="Fulton R."/>
            <person name="Garcia A.C."/>
            <person name="Gardiner A."/>
            <person name="Garfield D.A."/>
            <person name="Garvin B.E."/>
            <person name="Gibson G."/>
            <person name="Gilbert D."/>
            <person name="Gnerre S."/>
            <person name="Godfrey J."/>
            <person name="Good R."/>
            <person name="Gotea V."/>
            <person name="Gravely B."/>
            <person name="Greenberg A.J."/>
            <person name="Griffiths-Jones S."/>
            <person name="Gross S."/>
            <person name="Guigo R."/>
            <person name="Gustafson E.A."/>
            <person name="Haerty W."/>
            <person name="Hahn M.W."/>
            <person name="Halligan D.L."/>
            <person name="Halpern A.L."/>
            <person name="Halter G.M."/>
            <person name="Han M.V."/>
            <person name="Heger A."/>
            <person name="Hillier L."/>
            <person name="Hinrichs A.S."/>
            <person name="Holmes I."/>
            <person name="Hoskins R.A."/>
            <person name="Hubisz M.J."/>
            <person name="Hultmark D."/>
            <person name="Huntley M.A."/>
            <person name="Jaffe D.B."/>
            <person name="Jagadeeshan S."/>
            <person name="Jeck W.R."/>
            <person name="Johnson J."/>
            <person name="Jones C.D."/>
            <person name="Jordan W.C."/>
            <person name="Karpen G.H."/>
            <person name="Kataoka E."/>
            <person name="Keightley P.D."/>
            <person name="Kheradpour P."/>
            <person name="Kirkness E.F."/>
            <person name="Koerich L.B."/>
            <person name="Kristiansen K."/>
            <person name="Kudrna D."/>
            <person name="Kulathinal R.J."/>
            <person name="Kumar S."/>
            <person name="Kwok R."/>
            <person name="Lander E."/>
            <person name="Langley C.H."/>
            <person name="Lapoint R."/>
            <person name="Lazzaro B.P."/>
            <person name="Lee S.J."/>
            <person name="Levesque L."/>
            <person name="Li R."/>
            <person name="Lin C.F."/>
            <person name="Lin M.F."/>
            <person name="Lindblad-Toh K."/>
            <person name="Llopart A."/>
            <person name="Long M."/>
            <person name="Low L."/>
            <person name="Lozovsky E."/>
            <person name="Lu J."/>
            <person name="Luo M."/>
            <person name="Machado C.A."/>
            <person name="Makalowski W."/>
            <person name="Marzo M."/>
            <person name="Matsuda M."/>
            <person name="Matzkin L."/>
            <person name="McAllister B."/>
            <person name="McBride C.S."/>
            <person name="McKernan B."/>
            <person name="McKernan K."/>
            <person name="Mendez-Lago M."/>
            <person name="Minx P."/>
            <person name="Mollenhauer M.U."/>
            <person name="Montooth K."/>
            <person name="Mount S.M."/>
            <person name="Mu X."/>
            <person name="Myers E."/>
            <person name="Negre B."/>
            <person name="Newfeld S."/>
            <person name="Nielsen R."/>
            <person name="Noor M.A."/>
            <person name="O'Grady P."/>
            <person name="Pachter L."/>
            <person name="Papaceit M."/>
            <person name="Parisi M.J."/>
            <person name="Parisi M."/>
            <person name="Parts L."/>
            <person name="Pedersen J.S."/>
            <person name="Pesole G."/>
            <person name="Phillippy A.M."/>
            <person name="Ponting C.P."/>
            <person name="Pop M."/>
            <person name="Porcelli D."/>
            <person name="Powell J.R."/>
            <person name="Prohaska S."/>
            <person name="Pruitt K."/>
            <person name="Puig M."/>
            <person name="Quesneville H."/>
            <person name="Ram K.R."/>
            <person name="Rand D."/>
            <person name="Rasmussen M.D."/>
            <person name="Reed L.K."/>
            <person name="Reenan R."/>
            <person name="Reily A."/>
            <person name="Remington K.A."/>
            <person name="Rieger T.T."/>
            <person name="Ritchie M.G."/>
            <person name="Robin C."/>
            <person name="Rogers Y.H."/>
            <person name="Rohde C."/>
            <person name="Rozas J."/>
            <person name="Rubenfield M.J."/>
            <person name="Ruiz A."/>
            <person name="Russo S."/>
            <person name="Salzberg S.L."/>
            <person name="Sanchez-Gracia A."/>
            <person name="Saranga D.J."/>
            <person name="Sato H."/>
            <person name="Schaeffer S.W."/>
            <person name="Schatz M.C."/>
            <person name="Schlenke T."/>
            <person name="Schwartz R."/>
            <person name="Segarra C."/>
            <person name="Singh R.S."/>
            <person name="Sirot L."/>
            <person name="Sirota M."/>
            <person name="Sisneros N.B."/>
            <person name="Smith C.D."/>
            <person name="Smith T.F."/>
            <person name="Spieth J."/>
            <person name="Stage D.E."/>
            <person name="Stark A."/>
            <person name="Stephan W."/>
            <person name="Strausberg R.L."/>
            <person name="Strempel S."/>
            <person name="Sturgill D."/>
            <person name="Sutton G."/>
            <person name="Sutton G.G."/>
            <person name="Tao W."/>
            <person name="Teichmann S."/>
            <person name="Tobari Y.N."/>
            <person name="Tomimura Y."/>
            <person name="Tsolas J.M."/>
            <person name="Valente V.L."/>
            <person name="Venter E."/>
            <person name="Venter J.C."/>
            <person name="Vicario S."/>
            <person name="Vieira F.G."/>
            <person name="Vilella A.J."/>
            <person name="Villasante A."/>
            <person name="Walenz B."/>
            <person name="Wang J."/>
            <person name="Wasserman M."/>
            <person name="Watts T."/>
            <person name="Wilson D."/>
            <person name="Wilson R.K."/>
            <person name="Wing R.A."/>
            <person name="Wolfner M.F."/>
            <person name="Wong A."/>
            <person name="Wong G.K."/>
            <person name="Wu C.I."/>
            <person name="Wu G."/>
            <person name="Yamamoto D."/>
            <person name="Yang H.P."/>
            <person name="Yang S.P."/>
            <person name="Yorke J.A."/>
            <person name="Yoshida K."/>
            <person name="Zdobnov E."/>
            <person name="Zhang P."/>
            <person name="Zhang Y."/>
            <person name="Zimin A.V."/>
            <person name="Baldwin J."/>
            <person name="Abdouelleil A."/>
            <person name="Abdulkadir J."/>
            <person name="Abebe A."/>
            <person name="Abera B."/>
            <person name="Abreu J."/>
            <person name="Acer S.C."/>
            <person name="Aftuck L."/>
            <person name="Alexander A."/>
            <person name="An P."/>
            <person name="Anderson E."/>
            <person name="Anderson S."/>
            <person name="Arachi H."/>
            <person name="Azer M."/>
            <person name="Bachantsang P."/>
            <person name="Barry A."/>
            <person name="Bayul T."/>
            <person name="Berlin A."/>
            <person name="Bessette D."/>
            <person name="Bloom T."/>
            <person name="Blye J."/>
            <person name="Boguslavskiy L."/>
            <person name="Bonnet C."/>
            <person name="Boukhgalter B."/>
            <person name="Bourzgui I."/>
            <person name="Brown A."/>
            <person name="Cahill P."/>
            <person name="Channer S."/>
            <person name="Cheshatsang Y."/>
            <person name="Chuda L."/>
            <person name="Citroen M."/>
            <person name="Collymore A."/>
            <person name="Cooke P."/>
            <person name="Costello M."/>
            <person name="D'Aco K."/>
            <person name="Daza R."/>
            <person name="De Haan G."/>
            <person name="DeGray S."/>
            <person name="DeMaso C."/>
            <person name="Dhargay N."/>
            <person name="Dooley K."/>
            <person name="Dooley E."/>
            <person name="Doricent M."/>
            <person name="Dorje P."/>
            <person name="Dorjee K."/>
            <person name="Dupes A."/>
            <person name="Elong R."/>
            <person name="Falk J."/>
            <person name="Farina A."/>
            <person name="Faro S."/>
            <person name="Ferguson D."/>
            <person name="Fisher S."/>
            <person name="Foley C.D."/>
            <person name="Franke A."/>
            <person name="Friedrich D."/>
            <person name="Gadbois L."/>
            <person name="Gearin G."/>
            <person name="Gearin C.R."/>
            <person name="Giannoukos G."/>
            <person name="Goode T."/>
            <person name="Graham J."/>
            <person name="Grandbois E."/>
            <person name="Grewal S."/>
            <person name="Gyaltsen K."/>
            <person name="Hafez N."/>
            <person name="Hagos B."/>
            <person name="Hall J."/>
            <person name="Henson C."/>
            <person name="Hollinger A."/>
            <person name="Honan T."/>
            <person name="Huard M.D."/>
            <person name="Hughes L."/>
            <person name="Hurhula B."/>
            <person name="Husby M.E."/>
            <person name="Kamat A."/>
            <person name="Kanga B."/>
            <person name="Kashin S."/>
            <person name="Khazanovich D."/>
            <person name="Kisner P."/>
            <person name="Lance K."/>
            <person name="Lara M."/>
            <person name="Lee W."/>
            <person name="Lennon N."/>
            <person name="Letendre F."/>
            <person name="LeVine R."/>
            <person name="Lipovsky A."/>
            <person name="Liu X."/>
            <person name="Liu J."/>
            <person name="Liu S."/>
            <person name="Lokyitsang T."/>
            <person name="Lokyitsang Y."/>
            <person name="Lubonja R."/>
            <person name="Lui A."/>
            <person name="MacDonald P."/>
            <person name="Magnisalis V."/>
            <person name="Maru K."/>
            <person name="Matthews C."/>
            <person name="McCusker W."/>
            <person name="McDonough S."/>
            <person name="Mehta T."/>
            <person name="Meldrim J."/>
            <person name="Meneus L."/>
            <person name="Mihai O."/>
            <person name="Mihalev A."/>
            <person name="Mihova T."/>
            <person name="Mittelman R."/>
            <person name="Mlenga V."/>
            <person name="Montmayeur A."/>
            <person name="Mulrain L."/>
            <person name="Navidi A."/>
            <person name="Naylor J."/>
            <person name="Negash T."/>
            <person name="Nguyen T."/>
            <person name="Nguyen N."/>
            <person name="Nicol R."/>
            <person name="Norbu C."/>
            <person name="Norbu N."/>
            <person name="Novod N."/>
            <person name="O'Neill B."/>
            <person name="Osman S."/>
            <person name="Markiewicz E."/>
            <person name="Oyono O.L."/>
            <person name="Patti C."/>
            <person name="Phunkhang P."/>
            <person name="Pierre F."/>
            <person name="Priest M."/>
            <person name="Raghuraman S."/>
            <person name="Rege F."/>
            <person name="Reyes R."/>
            <person name="Rise C."/>
            <person name="Rogov P."/>
            <person name="Ross K."/>
            <person name="Ryan E."/>
            <person name="Settipalli S."/>
            <person name="Shea T."/>
            <person name="Sherpa N."/>
            <person name="Shi L."/>
            <person name="Shih D."/>
            <person name="Sparrow T."/>
            <person name="Spaulding J."/>
            <person name="Stalker J."/>
            <person name="Stange-Thomann N."/>
            <person name="Stavropoulos S."/>
            <person name="Stone C."/>
            <person name="Strader C."/>
            <person name="Tesfaye S."/>
            <person name="Thomson T."/>
            <person name="Thoulutsang Y."/>
            <person name="Thoulutsang D."/>
            <person name="Topham K."/>
            <person name="Topping I."/>
            <person name="Tsamla T."/>
            <person name="Vassiliev H."/>
            <person name="Vo A."/>
            <person name="Wangchuk T."/>
            <person name="Wangdi T."/>
            <person name="Weiand M."/>
            <person name="Wilkinson J."/>
            <person name="Wilson A."/>
            <person name="Yadav S."/>
            <person name="Young G."/>
            <person name="Yu Q."/>
            <person name="Zembek L."/>
            <person name="Zhong D."/>
            <person name="Zimmer A."/>
            <person name="Zwirko Z."/>
            <person name="Jaffe D.B."/>
            <person name="Alvarez P."/>
            <person name="Brockman W."/>
            <person name="Butler J."/>
            <person name="Chin C."/>
            <person name="Gnerre S."/>
            <person name="Grabherr M."/>
            <person name="Kleber M."/>
            <person name="Mauceli E."/>
            <person name="MacCallum I."/>
        </authorList>
    </citation>
    <scope>NUCLEOTIDE SEQUENCE [LARGE SCALE GENOMIC DNA]</scope>
    <source>
        <strain evidence="4">Tucson 15081-1352.22</strain>
    </source>
</reference>
<dbReference type="OrthoDB" id="7866354at2759"/>
<dbReference type="OMA" id="MQATFKA"/>
<evidence type="ECO:0000256" key="1">
    <source>
        <dbReference type="SAM" id="Coils"/>
    </source>
</evidence>
<dbReference type="HOGENOM" id="CLU_100357_0_0_1"/>
<organism evidence="3 4">
    <name type="scientific">Drosophila mojavensis</name>
    <name type="common">Fruit fly</name>
    <dbReference type="NCBI Taxonomy" id="7230"/>
    <lineage>
        <taxon>Eukaryota</taxon>
        <taxon>Metazoa</taxon>
        <taxon>Ecdysozoa</taxon>
        <taxon>Arthropoda</taxon>
        <taxon>Hexapoda</taxon>
        <taxon>Insecta</taxon>
        <taxon>Pterygota</taxon>
        <taxon>Neoptera</taxon>
        <taxon>Endopterygota</taxon>
        <taxon>Diptera</taxon>
        <taxon>Brachycera</taxon>
        <taxon>Muscomorpha</taxon>
        <taxon>Ephydroidea</taxon>
        <taxon>Drosophilidae</taxon>
        <taxon>Drosophila</taxon>
    </lineage>
</organism>
<sequence>MQVKIVALLAIFVVAQQVDAGTITFGDLMGDISKVAVAGEKVVHQLENKVSDAAQSEVEHVETAIQNMLNDMANGLDDLANALTNLRAKRDYVQTEPKNLLGNLMGDMGNALGHLASTITSLSVQIQAMPKSSSVSSSGASIIGEVGGLSAQAIASAAHAAAPYVKQLNAALGDLSNSLTHL</sequence>
<dbReference type="Proteomes" id="UP000009192">
    <property type="component" value="Unassembled WGS sequence"/>
</dbReference>
<dbReference type="AlphaFoldDB" id="B4K9S6"/>
<evidence type="ECO:0000256" key="2">
    <source>
        <dbReference type="SAM" id="SignalP"/>
    </source>
</evidence>
<gene>
    <name evidence="3" type="primary">Dmoj\GI23262</name>
    <name evidence="3" type="ORF">Dmoj_GI23262</name>
</gene>
<dbReference type="eggNOG" id="ENOG502TB84">
    <property type="taxonomic scope" value="Eukaryota"/>
</dbReference>
<dbReference type="KEGG" id="dmo:Dmoj_GI23262"/>
<keyword evidence="4" id="KW-1185">Reference proteome</keyword>
<protein>
    <recommendedName>
        <fullName evidence="5">Protein TsetseEP domain-containing protein</fullName>
    </recommendedName>
</protein>
<dbReference type="PhylomeDB" id="B4K9S6"/>
<evidence type="ECO:0008006" key="5">
    <source>
        <dbReference type="Google" id="ProtNLM"/>
    </source>
</evidence>
<feature type="signal peptide" evidence="2">
    <location>
        <begin position="1"/>
        <end position="20"/>
    </location>
</feature>
<proteinExistence type="predicted"/>
<keyword evidence="2" id="KW-0732">Signal</keyword>
<evidence type="ECO:0000313" key="4">
    <source>
        <dbReference type="Proteomes" id="UP000009192"/>
    </source>
</evidence>